<dbReference type="AlphaFoldDB" id="A0A832QWS5"/>
<organism evidence="2 3">
    <name type="scientific">Paracoccus solventivorans</name>
    <dbReference type="NCBI Taxonomy" id="53463"/>
    <lineage>
        <taxon>Bacteria</taxon>
        <taxon>Pseudomonadati</taxon>
        <taxon>Pseudomonadota</taxon>
        <taxon>Alphaproteobacteria</taxon>
        <taxon>Rhodobacterales</taxon>
        <taxon>Paracoccaceae</taxon>
        <taxon>Paracoccus</taxon>
    </lineage>
</organism>
<comment type="caution">
    <text evidence="2">The sequence shown here is derived from an EMBL/GenBank/DDBJ whole genome shotgun (WGS) entry which is preliminary data.</text>
</comment>
<dbReference type="RefSeq" id="WP_303729130.1">
    <property type="nucleotide sequence ID" value="NZ_DULP01000034.1"/>
</dbReference>
<dbReference type="EMBL" id="DULP01000034">
    <property type="protein sequence ID" value="HHW32985.1"/>
    <property type="molecule type" value="Genomic_DNA"/>
</dbReference>
<reference evidence="2 3" key="1">
    <citation type="journal article" date="2020" name="Biotechnol. Biofuels">
        <title>New insights from the biogas microbiome by comprehensive genome-resolved metagenomics of nearly 1600 species originating from multiple anaerobic digesters.</title>
        <authorList>
            <person name="Campanaro S."/>
            <person name="Treu L."/>
            <person name="Rodriguez-R L.M."/>
            <person name="Kovalovszki A."/>
            <person name="Ziels R.M."/>
            <person name="Maus I."/>
            <person name="Zhu X."/>
            <person name="Kougias P.G."/>
            <person name="Basile A."/>
            <person name="Luo G."/>
            <person name="Schluter A."/>
            <person name="Konstantinidis K.T."/>
            <person name="Angelidaki I."/>
        </authorList>
    </citation>
    <scope>NUCLEOTIDE SEQUENCE [LARGE SCALE GENOMIC DNA]</scope>
    <source>
        <strain evidence="2">AS04akNAM_125</strain>
    </source>
</reference>
<evidence type="ECO:0000313" key="2">
    <source>
        <dbReference type="EMBL" id="HHW32985.1"/>
    </source>
</evidence>
<accession>A0A832QWS5</accession>
<evidence type="ECO:0000256" key="1">
    <source>
        <dbReference type="SAM" id="MobiDB-lite"/>
    </source>
</evidence>
<evidence type="ECO:0000313" key="3">
    <source>
        <dbReference type="Proteomes" id="UP000580830"/>
    </source>
</evidence>
<proteinExistence type="predicted"/>
<dbReference type="Proteomes" id="UP000580830">
    <property type="component" value="Unassembled WGS sequence"/>
</dbReference>
<sequence>MLKTVLLILTLTGDGGTRVTLTDSDSPADCEASREVVSQILTEAGSPPLLARCGDSALRLTPFVHGTPPEAEVHRYRVELPAAGGFTVHPLAPGETCTPAPEAEPAVHCARSGQSVLADG</sequence>
<name>A0A832QWS5_9RHOB</name>
<feature type="region of interest" description="Disordered" evidence="1">
    <location>
        <begin position="98"/>
        <end position="120"/>
    </location>
</feature>
<protein>
    <submittedName>
        <fullName evidence="2">Uncharacterized protein</fullName>
    </submittedName>
</protein>
<gene>
    <name evidence="2" type="ORF">GXX24_02410</name>
</gene>